<reference evidence="2 3" key="1">
    <citation type="submission" date="2017-10" db="EMBL/GenBank/DDBJ databases">
        <title>Development of genomic resources for the powdery mildew, Erysiphe pulchra.</title>
        <authorList>
            <person name="Wadl P.A."/>
            <person name="Mack B.M."/>
            <person name="Moore G."/>
            <person name="Beltz S.B."/>
        </authorList>
    </citation>
    <scope>NUCLEOTIDE SEQUENCE [LARGE SCALE GENOMIC DNA]</scope>
    <source>
        <strain evidence="2">Cflorida</strain>
    </source>
</reference>
<gene>
    <name evidence="2" type="ORF">EPUL_002016</name>
</gene>
<feature type="region of interest" description="Disordered" evidence="1">
    <location>
        <begin position="1"/>
        <end position="25"/>
    </location>
</feature>
<feature type="compositionally biased region" description="Polar residues" evidence="1">
    <location>
        <begin position="199"/>
        <end position="209"/>
    </location>
</feature>
<organism evidence="2 3">
    <name type="scientific">Erysiphe pulchra</name>
    <dbReference type="NCBI Taxonomy" id="225359"/>
    <lineage>
        <taxon>Eukaryota</taxon>
        <taxon>Fungi</taxon>
        <taxon>Dikarya</taxon>
        <taxon>Ascomycota</taxon>
        <taxon>Pezizomycotina</taxon>
        <taxon>Leotiomycetes</taxon>
        <taxon>Erysiphales</taxon>
        <taxon>Erysiphaceae</taxon>
        <taxon>Erysiphe</taxon>
    </lineage>
</organism>
<feature type="compositionally biased region" description="Low complexity" evidence="1">
    <location>
        <begin position="167"/>
        <end position="198"/>
    </location>
</feature>
<sequence length="615" mass="69358">MRTSSNRPTTSEAKLSPSSLYGIRPNITRRITSQDTAHPTSRAIPNTNFTTEKHKAGNEVFQFPSLIDPSSTYEHSQPDLFDQSEQVDSVAPLRDSANRFLIHTEQNDSQSITRTSNPDEPRPRHTFRDSLLTSFLKVPNRLSGQSYETNQQQEHSSTRSSIWHRNSQSVSQISLISQEDPNSASVNSQNSDLSSQQNYLTPLNQNPQLEGQHMAPPNSSILSRRAADTKLSIQLQQETRDHSSSNCNRNQFSNHQPSAPGMSPSFQANQAQSHRSASQKEAYSNTQNEQRQNATAPQVQERDINDNYKELVTKYKKVKGLYFEKTAQVEQLQNTLANQRLSQSRTSLDDSEYMTKFQRLEGAVTNLAFNIRKDWQNVPGWLSQSVNHDAIKIGKHEMTAVGRAVITKFLVDEIFDQIFHPGLPVELSRSLKAIEKNIRKFSPARNNYEESEALTARVVQWRLTTLDGLKDLLSPLESEEVKKQFTDRYIDNLTGLITNFLHEPNPPEIKESARNIVELAVSITSNLPLESRDICISYPMPGSMLQPSIMKVENPIPSLGDTIADIDENEGTQGGDKDETGNDNEDASQKVRFSGFISVEVRGRQILYKAPVWTM</sequence>
<protein>
    <recommendedName>
        <fullName evidence="4">S-adenosylmethionine-dependent methyltransferase-like protein</fullName>
    </recommendedName>
</protein>
<feature type="compositionally biased region" description="Polar residues" evidence="1">
    <location>
        <begin position="264"/>
        <end position="298"/>
    </location>
</feature>
<feature type="compositionally biased region" description="Polar residues" evidence="1">
    <location>
        <begin position="107"/>
        <end position="116"/>
    </location>
</feature>
<feature type="compositionally biased region" description="Polar residues" evidence="1">
    <location>
        <begin position="144"/>
        <end position="166"/>
    </location>
</feature>
<feature type="non-terminal residue" evidence="2">
    <location>
        <position position="615"/>
    </location>
</feature>
<feature type="region of interest" description="Disordered" evidence="1">
    <location>
        <begin position="560"/>
        <end position="589"/>
    </location>
</feature>
<name>A0A2S4PYY5_9PEZI</name>
<evidence type="ECO:0008006" key="4">
    <source>
        <dbReference type="Google" id="ProtNLM"/>
    </source>
</evidence>
<feature type="compositionally biased region" description="Basic and acidic residues" evidence="1">
    <location>
        <begin position="117"/>
        <end position="128"/>
    </location>
</feature>
<dbReference type="AlphaFoldDB" id="A0A2S4PYY5"/>
<feature type="compositionally biased region" description="Polar residues" evidence="1">
    <location>
        <begin position="244"/>
        <end position="257"/>
    </location>
</feature>
<feature type="compositionally biased region" description="Polar residues" evidence="1">
    <location>
        <begin position="1"/>
        <end position="19"/>
    </location>
</feature>
<proteinExistence type="predicted"/>
<dbReference type="STRING" id="225359.A0A2S4PYY5"/>
<feature type="region of interest" description="Disordered" evidence="1">
    <location>
        <begin position="103"/>
        <end position="128"/>
    </location>
</feature>
<feature type="region of interest" description="Disordered" evidence="1">
    <location>
        <begin position="235"/>
        <end position="305"/>
    </location>
</feature>
<evidence type="ECO:0000313" key="3">
    <source>
        <dbReference type="Proteomes" id="UP000237438"/>
    </source>
</evidence>
<evidence type="ECO:0000256" key="1">
    <source>
        <dbReference type="SAM" id="MobiDB-lite"/>
    </source>
</evidence>
<keyword evidence="3" id="KW-1185">Reference proteome</keyword>
<evidence type="ECO:0000313" key="2">
    <source>
        <dbReference type="EMBL" id="POS87251.1"/>
    </source>
</evidence>
<dbReference type="OrthoDB" id="4155914at2759"/>
<accession>A0A2S4PYY5</accession>
<dbReference type="Proteomes" id="UP000237438">
    <property type="component" value="Unassembled WGS sequence"/>
</dbReference>
<comment type="caution">
    <text evidence="2">The sequence shown here is derived from an EMBL/GenBank/DDBJ whole genome shotgun (WGS) entry which is preliminary data.</text>
</comment>
<dbReference type="EMBL" id="PEDP01000163">
    <property type="protein sequence ID" value="POS87251.1"/>
    <property type="molecule type" value="Genomic_DNA"/>
</dbReference>
<feature type="region of interest" description="Disordered" evidence="1">
    <location>
        <begin position="144"/>
        <end position="219"/>
    </location>
</feature>